<feature type="transmembrane region" description="Helical" evidence="1">
    <location>
        <begin position="62"/>
        <end position="80"/>
    </location>
</feature>
<dbReference type="STRING" id="1391654.AKJ09_00746"/>
<keyword evidence="1" id="KW-1133">Transmembrane helix</keyword>
<gene>
    <name evidence="3" type="ORF">AKJ09_00746</name>
</gene>
<feature type="transmembrane region" description="Helical" evidence="1">
    <location>
        <begin position="110"/>
        <end position="126"/>
    </location>
</feature>
<keyword evidence="4" id="KW-1185">Reference proteome</keyword>
<dbReference type="Pfam" id="PF01478">
    <property type="entry name" value="Peptidase_A24"/>
    <property type="match status" value="1"/>
</dbReference>
<name>A0A0K1PKN7_9BACT</name>
<protein>
    <recommendedName>
        <fullName evidence="2">Prepilin type IV endopeptidase peptidase domain-containing protein</fullName>
    </recommendedName>
</protein>
<evidence type="ECO:0000313" key="4">
    <source>
        <dbReference type="Proteomes" id="UP000064967"/>
    </source>
</evidence>
<dbReference type="KEGG" id="llu:AKJ09_00746"/>
<evidence type="ECO:0000256" key="1">
    <source>
        <dbReference type="SAM" id="Phobius"/>
    </source>
</evidence>
<sequence>MTGYHLLLLVAATVSAGAAWTDWRTGHIPNWLSFGALAGAPALHAVLTVLEGGSSTDAGRAVFASLLGAFACGILPYLLFRRDALGGGDVKLFAAMGALCRPVVGFHAETYAFIVGMIFALVMVGLQGKLRTTFGNVASLLKPPAGRHEGAFVVDPSGPQMTSFRFAPSIFVGVCIAAALDWRAG</sequence>
<keyword evidence="1" id="KW-0812">Transmembrane</keyword>
<dbReference type="AlphaFoldDB" id="A0A0K1PKN7"/>
<organism evidence="3 4">
    <name type="scientific">Labilithrix luteola</name>
    <dbReference type="NCBI Taxonomy" id="1391654"/>
    <lineage>
        <taxon>Bacteria</taxon>
        <taxon>Pseudomonadati</taxon>
        <taxon>Myxococcota</taxon>
        <taxon>Polyangia</taxon>
        <taxon>Polyangiales</taxon>
        <taxon>Labilitrichaceae</taxon>
        <taxon>Labilithrix</taxon>
    </lineage>
</organism>
<dbReference type="GO" id="GO:0004190">
    <property type="term" value="F:aspartic-type endopeptidase activity"/>
    <property type="evidence" value="ECO:0007669"/>
    <property type="project" value="InterPro"/>
</dbReference>
<evidence type="ECO:0000259" key="2">
    <source>
        <dbReference type="Pfam" id="PF01478"/>
    </source>
</evidence>
<dbReference type="EMBL" id="CP012333">
    <property type="protein sequence ID" value="AKU94082.1"/>
    <property type="molecule type" value="Genomic_DNA"/>
</dbReference>
<dbReference type="Gene3D" id="1.20.120.1220">
    <property type="match status" value="1"/>
</dbReference>
<feature type="domain" description="Prepilin type IV endopeptidase peptidase" evidence="2">
    <location>
        <begin position="11"/>
        <end position="121"/>
    </location>
</feature>
<accession>A0A0K1PKN7</accession>
<feature type="transmembrane region" description="Helical" evidence="1">
    <location>
        <begin position="28"/>
        <end position="50"/>
    </location>
</feature>
<dbReference type="InterPro" id="IPR000045">
    <property type="entry name" value="Prepilin_IV_endopep_pep"/>
</dbReference>
<reference evidence="3 4" key="1">
    <citation type="submission" date="2015-08" db="EMBL/GenBank/DDBJ databases">
        <authorList>
            <person name="Babu N.S."/>
            <person name="Beckwith C.J."/>
            <person name="Beseler K.G."/>
            <person name="Brison A."/>
            <person name="Carone J.V."/>
            <person name="Caskin T.P."/>
            <person name="Diamond M."/>
            <person name="Durham M.E."/>
            <person name="Foxe J.M."/>
            <person name="Go M."/>
            <person name="Henderson B.A."/>
            <person name="Jones I.B."/>
            <person name="McGettigan J.A."/>
            <person name="Micheletti S.J."/>
            <person name="Nasrallah M.E."/>
            <person name="Ortiz D."/>
            <person name="Piller C.R."/>
            <person name="Privatt S.R."/>
            <person name="Schneider S.L."/>
            <person name="Sharp S."/>
            <person name="Smith T.C."/>
            <person name="Stanton J.D."/>
            <person name="Ullery H.E."/>
            <person name="Wilson R.J."/>
            <person name="Serrano M.G."/>
            <person name="Buck G."/>
            <person name="Lee V."/>
            <person name="Wang Y."/>
            <person name="Carvalho R."/>
            <person name="Voegtly L."/>
            <person name="Shi R."/>
            <person name="Duckworth R."/>
            <person name="Johnson A."/>
            <person name="Loviza R."/>
            <person name="Walstead R."/>
            <person name="Shah Z."/>
            <person name="Kiflezghi M."/>
            <person name="Wade K."/>
            <person name="Ball S.L."/>
            <person name="Bradley K.W."/>
            <person name="Asai D.J."/>
            <person name="Bowman C.A."/>
            <person name="Russell D.A."/>
            <person name="Pope W.H."/>
            <person name="Jacobs-Sera D."/>
            <person name="Hendrix R.W."/>
            <person name="Hatfull G.F."/>
        </authorList>
    </citation>
    <scope>NUCLEOTIDE SEQUENCE [LARGE SCALE GENOMIC DNA]</scope>
    <source>
        <strain evidence="3 4">DSM 27648</strain>
    </source>
</reference>
<dbReference type="OrthoDB" id="5508079at2"/>
<proteinExistence type="predicted"/>
<dbReference type="RefSeq" id="WP_146645739.1">
    <property type="nucleotide sequence ID" value="NZ_CP012333.1"/>
</dbReference>
<keyword evidence="1" id="KW-0472">Membrane</keyword>
<evidence type="ECO:0000313" key="3">
    <source>
        <dbReference type="EMBL" id="AKU94082.1"/>
    </source>
</evidence>
<dbReference type="Proteomes" id="UP000064967">
    <property type="component" value="Chromosome"/>
</dbReference>
<dbReference type="GO" id="GO:0016020">
    <property type="term" value="C:membrane"/>
    <property type="evidence" value="ECO:0007669"/>
    <property type="project" value="InterPro"/>
</dbReference>